<gene>
    <name evidence="3" type="ORF">MGAL_10B083316</name>
</gene>
<feature type="region of interest" description="Disordered" evidence="1">
    <location>
        <begin position="170"/>
        <end position="191"/>
    </location>
</feature>
<dbReference type="AlphaFoldDB" id="A0A8B6D1Z3"/>
<dbReference type="Proteomes" id="UP000596742">
    <property type="component" value="Unassembled WGS sequence"/>
</dbReference>
<organism evidence="3 4">
    <name type="scientific">Mytilus galloprovincialis</name>
    <name type="common">Mediterranean mussel</name>
    <dbReference type="NCBI Taxonomy" id="29158"/>
    <lineage>
        <taxon>Eukaryota</taxon>
        <taxon>Metazoa</taxon>
        <taxon>Spiralia</taxon>
        <taxon>Lophotrochozoa</taxon>
        <taxon>Mollusca</taxon>
        <taxon>Bivalvia</taxon>
        <taxon>Autobranchia</taxon>
        <taxon>Pteriomorphia</taxon>
        <taxon>Mytilida</taxon>
        <taxon>Mytiloidea</taxon>
        <taxon>Mytilidae</taxon>
        <taxon>Mytilinae</taxon>
        <taxon>Mytilus</taxon>
    </lineage>
</organism>
<reference evidence="3" key="1">
    <citation type="submission" date="2018-11" db="EMBL/GenBank/DDBJ databases">
        <authorList>
            <person name="Alioto T."/>
            <person name="Alioto T."/>
        </authorList>
    </citation>
    <scope>NUCLEOTIDE SEQUENCE</scope>
</reference>
<dbReference type="InterPro" id="IPR000477">
    <property type="entry name" value="RT_dom"/>
</dbReference>
<evidence type="ECO:0000313" key="3">
    <source>
        <dbReference type="EMBL" id="VDI12400.1"/>
    </source>
</evidence>
<evidence type="ECO:0000256" key="1">
    <source>
        <dbReference type="SAM" id="MobiDB-lite"/>
    </source>
</evidence>
<comment type="caution">
    <text evidence="3">The sequence shown here is derived from an EMBL/GenBank/DDBJ whole genome shotgun (WGS) entry which is preliminary data.</text>
</comment>
<keyword evidence="4" id="KW-1185">Reference proteome</keyword>
<evidence type="ECO:0000259" key="2">
    <source>
        <dbReference type="Pfam" id="PF00078"/>
    </source>
</evidence>
<dbReference type="PANTHER" id="PTHR33332">
    <property type="entry name" value="REVERSE TRANSCRIPTASE DOMAIN-CONTAINING PROTEIN"/>
    <property type="match status" value="1"/>
</dbReference>
<accession>A0A8B6D1Z3</accession>
<evidence type="ECO:0000313" key="4">
    <source>
        <dbReference type="Proteomes" id="UP000596742"/>
    </source>
</evidence>
<dbReference type="EMBL" id="UYJE01002624">
    <property type="protein sequence ID" value="VDI12400.1"/>
    <property type="molecule type" value="Genomic_DNA"/>
</dbReference>
<feature type="domain" description="Reverse transcriptase" evidence="2">
    <location>
        <begin position="6"/>
        <end position="88"/>
    </location>
</feature>
<proteinExistence type="predicted"/>
<protein>
    <recommendedName>
        <fullName evidence="2">Reverse transcriptase domain-containing protein</fullName>
    </recommendedName>
</protein>
<name>A0A8B6D1Z3_MYTGA</name>
<dbReference type="Pfam" id="PF00078">
    <property type="entry name" value="RVT_1"/>
    <property type="match status" value="1"/>
</dbReference>
<feature type="compositionally biased region" description="Polar residues" evidence="1">
    <location>
        <begin position="170"/>
        <end position="181"/>
    </location>
</feature>
<dbReference type="OrthoDB" id="6138379at2759"/>
<sequence length="191" mass="21997">MDHFDRHNILCDEQHGFRSRRSCETQLVVTLNQIAKNMDQGHQTDIILLDFSKAFDKVPHERLLMKLAFYGVKGSTLNWIKDFLSSKTQKIRNPDDAATLQRDLTTLEEWEHKWQMCFHLEKCTVIGISNKRNTLQTTYTLHGHQLEVVDSGKYLELPLVKTTVNTHINNTAGKATRTPFSPQKPGDANHL</sequence>